<sequence length="104" mass="12011">MHLQRQGGIYMHLVDVSNSYSRKIQKELAQSSTHFIKIYTLGGTRIVYKKNQQKEELVLSNKVRKVTDEEIDFTLSKLTNLTKQDVDITKARDLVEIIINDSSN</sequence>
<gene>
    <name evidence="1" type="ORF">FC19_GL000011</name>
</gene>
<evidence type="ECO:0000313" key="1">
    <source>
        <dbReference type="EMBL" id="KRM94910.1"/>
    </source>
</evidence>
<keyword evidence="2" id="KW-1185">Reference proteome</keyword>
<dbReference type="InterPro" id="IPR014959">
    <property type="entry name" value="DUF1827"/>
</dbReference>
<dbReference type="EMBL" id="AYZD01000034">
    <property type="protein sequence ID" value="KRM94910.1"/>
    <property type="molecule type" value="Genomic_DNA"/>
</dbReference>
<comment type="caution">
    <text evidence="1">The sequence shown here is derived from an EMBL/GenBank/DDBJ whole genome shotgun (WGS) entry which is preliminary data.</text>
</comment>
<dbReference type="Gene3D" id="3.40.1720.10">
    <property type="entry name" value="Streptococcus thermophilus LMG 18311 protein like"/>
    <property type="match status" value="1"/>
</dbReference>
<organism evidence="1 2">
    <name type="scientific">Liquorilactobacillus aquaticus DSM 21051</name>
    <dbReference type="NCBI Taxonomy" id="1423725"/>
    <lineage>
        <taxon>Bacteria</taxon>
        <taxon>Bacillati</taxon>
        <taxon>Bacillota</taxon>
        <taxon>Bacilli</taxon>
        <taxon>Lactobacillales</taxon>
        <taxon>Lactobacillaceae</taxon>
        <taxon>Liquorilactobacillus</taxon>
    </lineage>
</organism>
<accession>A0A0R2CT15</accession>
<reference evidence="1 2" key="1">
    <citation type="journal article" date="2015" name="Genome Announc.">
        <title>Expanding the biotechnology potential of lactobacilli through comparative genomics of 213 strains and associated genera.</title>
        <authorList>
            <person name="Sun Z."/>
            <person name="Harris H.M."/>
            <person name="McCann A."/>
            <person name="Guo C."/>
            <person name="Argimon S."/>
            <person name="Zhang W."/>
            <person name="Yang X."/>
            <person name="Jeffery I.B."/>
            <person name="Cooney J.C."/>
            <person name="Kagawa T.F."/>
            <person name="Liu W."/>
            <person name="Song Y."/>
            <person name="Salvetti E."/>
            <person name="Wrobel A."/>
            <person name="Rasinkangas P."/>
            <person name="Parkhill J."/>
            <person name="Rea M.C."/>
            <person name="O'Sullivan O."/>
            <person name="Ritari J."/>
            <person name="Douillard F.P."/>
            <person name="Paul Ross R."/>
            <person name="Yang R."/>
            <person name="Briner A.E."/>
            <person name="Felis G.E."/>
            <person name="de Vos W.M."/>
            <person name="Barrangou R."/>
            <person name="Klaenhammer T.R."/>
            <person name="Caufield P.W."/>
            <person name="Cui Y."/>
            <person name="Zhang H."/>
            <person name="O'Toole P.W."/>
        </authorList>
    </citation>
    <scope>NUCLEOTIDE SEQUENCE [LARGE SCALE GENOMIC DNA]</scope>
    <source>
        <strain evidence="1 2">DSM 21051</strain>
    </source>
</reference>
<dbReference type="Pfam" id="PF08860">
    <property type="entry name" value="DUF1827"/>
    <property type="match status" value="1"/>
</dbReference>
<dbReference type="PATRIC" id="fig|1423725.3.peg.11"/>
<dbReference type="STRING" id="1423725.FC19_GL000011"/>
<dbReference type="InterPro" id="IPR038226">
    <property type="entry name" value="LMG18311-like_sf"/>
</dbReference>
<dbReference type="AlphaFoldDB" id="A0A0R2CT15"/>
<evidence type="ECO:0000313" key="2">
    <source>
        <dbReference type="Proteomes" id="UP000051015"/>
    </source>
</evidence>
<protein>
    <submittedName>
        <fullName evidence="1">Uncharacterized protein</fullName>
    </submittedName>
</protein>
<proteinExistence type="predicted"/>
<name>A0A0R2CT15_9LACO</name>
<dbReference type="Proteomes" id="UP000051015">
    <property type="component" value="Unassembled WGS sequence"/>
</dbReference>